<keyword evidence="9 10" id="KW-0812">Transmembrane</keyword>
<feature type="disulfide bond" evidence="7">
    <location>
        <begin position="403"/>
        <end position="412"/>
    </location>
</feature>
<dbReference type="PROSITE" id="PS00022">
    <property type="entry name" value="EGF_1"/>
    <property type="match status" value="3"/>
</dbReference>
<dbReference type="RefSeq" id="XP_024503584.1">
    <property type="nucleotide sequence ID" value="XM_024649737.1"/>
</dbReference>
<dbReference type="SMART" id="SM00051">
    <property type="entry name" value="DSL"/>
    <property type="match status" value="1"/>
</dbReference>
<evidence type="ECO:0000259" key="11">
    <source>
        <dbReference type="PROSITE" id="PS50026"/>
    </source>
</evidence>
<gene>
    <name evidence="13 15 16" type="ORF">SRAE_1000263700</name>
</gene>
<dbReference type="InterPro" id="IPR000742">
    <property type="entry name" value="EGF"/>
</dbReference>
<dbReference type="InterPro" id="IPR051022">
    <property type="entry name" value="Notch_Cell-Fate_Det"/>
</dbReference>
<evidence type="ECO:0000313" key="13">
    <source>
        <dbReference type="EMBL" id="CEF64383.1"/>
    </source>
</evidence>
<keyword evidence="3 9" id="KW-0732">Signal</keyword>
<dbReference type="AlphaFoldDB" id="A0A090L8C8"/>
<evidence type="ECO:0000313" key="16">
    <source>
        <dbReference type="WormBase" id="SRAE_1000263700"/>
    </source>
</evidence>
<dbReference type="InterPro" id="IPR001774">
    <property type="entry name" value="DSL"/>
</dbReference>
<keyword evidence="9 10" id="KW-1133">Transmembrane helix</keyword>
<dbReference type="Proteomes" id="UP000035682">
    <property type="component" value="Unplaced"/>
</dbReference>
<evidence type="ECO:0000256" key="6">
    <source>
        <dbReference type="ARBA" id="ARBA00023157"/>
    </source>
</evidence>
<dbReference type="WormBase" id="SRAE_1000263700">
    <property type="protein sequence ID" value="SRP08381"/>
    <property type="gene ID" value="WBGene00259253"/>
</dbReference>
<dbReference type="GO" id="GO:0045197">
    <property type="term" value="P:establishment or maintenance of epithelial cell apical/basal polarity"/>
    <property type="evidence" value="ECO:0007669"/>
    <property type="project" value="TreeGrafter"/>
</dbReference>
<keyword evidence="2 7" id="KW-0245">EGF-like domain</keyword>
<accession>A0A090L8C8</accession>
<feature type="domain" description="EGF-like" evidence="11">
    <location>
        <begin position="336"/>
        <end position="374"/>
    </location>
</feature>
<organism evidence="13">
    <name type="scientific">Strongyloides ratti</name>
    <name type="common">Parasitic roundworm</name>
    <dbReference type="NCBI Taxonomy" id="34506"/>
    <lineage>
        <taxon>Eukaryota</taxon>
        <taxon>Metazoa</taxon>
        <taxon>Ecdysozoa</taxon>
        <taxon>Nematoda</taxon>
        <taxon>Chromadorea</taxon>
        <taxon>Rhabditida</taxon>
        <taxon>Tylenchina</taxon>
        <taxon>Panagrolaimomorpha</taxon>
        <taxon>Strongyloidoidea</taxon>
        <taxon>Strongyloididae</taxon>
        <taxon>Strongyloides</taxon>
    </lineage>
</organism>
<keyword evidence="14" id="KW-1185">Reference proteome</keyword>
<dbReference type="WBParaSite" id="SRAE_1000263700.1">
    <property type="protein sequence ID" value="SRAE_1000263700.1"/>
    <property type="gene ID" value="WBGene00259253"/>
</dbReference>
<feature type="disulfide bond" evidence="8">
    <location>
        <begin position="241"/>
        <end position="253"/>
    </location>
</feature>
<feature type="domain" description="DSL" evidence="12">
    <location>
        <begin position="226"/>
        <end position="270"/>
    </location>
</feature>
<name>A0A090L8C8_STRRB</name>
<dbReference type="OMA" id="QIENICK"/>
<feature type="disulfide bond" evidence="8">
    <location>
        <begin position="261"/>
        <end position="270"/>
    </location>
</feature>
<keyword evidence="5" id="KW-0221">Differentiation</keyword>
<feature type="transmembrane region" description="Helical" evidence="10">
    <location>
        <begin position="441"/>
        <end position="464"/>
    </location>
</feature>
<dbReference type="PANTHER" id="PTHR24049">
    <property type="entry name" value="CRUMBS FAMILY MEMBER"/>
    <property type="match status" value="1"/>
</dbReference>
<evidence type="ECO:0000259" key="12">
    <source>
        <dbReference type="PROSITE" id="PS51051"/>
    </source>
</evidence>
<dbReference type="STRING" id="34506.A0A090L8C8"/>
<feature type="disulfide bond" evidence="7">
    <location>
        <begin position="364"/>
        <end position="373"/>
    </location>
</feature>
<evidence type="ECO:0000256" key="8">
    <source>
        <dbReference type="PROSITE-ProRule" id="PRU00377"/>
    </source>
</evidence>
<evidence type="ECO:0000313" key="15">
    <source>
        <dbReference type="WBParaSite" id="SRAE_1000263700.1"/>
    </source>
</evidence>
<dbReference type="SUPFAM" id="SSF57196">
    <property type="entry name" value="EGF/Laminin"/>
    <property type="match status" value="2"/>
</dbReference>
<evidence type="ECO:0000256" key="7">
    <source>
        <dbReference type="PROSITE-ProRule" id="PRU00076"/>
    </source>
</evidence>
<dbReference type="GeneID" id="36376748"/>
<keyword evidence="9 10" id="KW-0472">Membrane</keyword>
<evidence type="ECO:0000313" key="14">
    <source>
        <dbReference type="Proteomes" id="UP000035682"/>
    </source>
</evidence>
<sequence>MGNLTPVPEETKNILKARYIEVAKRKTYDISEENDDDINGRKKFDSLVKKFLQMTFILRRNNHVNLKIVLTIGKYPKFEDEVNDWIKKIKKILIRLDVQLDKHMADDCCKCNPPCPDDDMEAIRVLLMCFQFPISNALKKLKAENGVVKFLREKYGIRQCKVVPRRMAMFDRQGNRTHSPVLLTGSHSLIINFGVNNIFKDSQLLSGKTSWLQVTTNKFFEIQYRIACSLNYYGNECSRFCNPPIHENEHFICTDEGTIQCIDGWSGKKCDKPICTKGCGKNGKCIGPNKCQCSNLMVQESCEECILLPGCQNGYCSITNRCTCKDGWGGEFCNIKLDPCQIENICKNGGICKSEKDGAINCECQNGYYGKYCQKKKRTCNEHICLNNGSCYIHSDGTPKCKCVNNFIGTYCQTKIIKKNKMNVEIKSNHHQNINFANINMILFIIALIMLLLIMILLVSILIFKRRSKIIPIEDGDYKKENINISKTENIYTSEPYNLKFKENIDFSTTTPQLEAVAKEMLSKNTSLTYLKPFNSIYYTISYE</sequence>
<dbReference type="CDD" id="cd00054">
    <property type="entry name" value="EGF_CA"/>
    <property type="match status" value="1"/>
</dbReference>
<comment type="function">
    <text evidence="9">Putative Notch ligand involved in the mediation of Notch signaling.</text>
</comment>
<dbReference type="Pfam" id="PF00008">
    <property type="entry name" value="EGF"/>
    <property type="match status" value="1"/>
</dbReference>
<reference evidence="15" key="2">
    <citation type="submission" date="2020-12" db="UniProtKB">
        <authorList>
            <consortium name="WormBaseParasite"/>
        </authorList>
    </citation>
    <scope>IDENTIFICATION</scope>
</reference>
<protein>
    <recommendedName>
        <fullName evidence="9">Delta-like protein</fullName>
    </recommendedName>
</protein>
<dbReference type="GO" id="GO:0005886">
    <property type="term" value="C:plasma membrane"/>
    <property type="evidence" value="ECO:0007669"/>
    <property type="project" value="TreeGrafter"/>
</dbReference>
<dbReference type="EMBL" id="LN609528">
    <property type="protein sequence ID" value="CEF64383.1"/>
    <property type="molecule type" value="Genomic_DNA"/>
</dbReference>
<keyword evidence="4 9" id="KW-0677">Repeat</keyword>
<dbReference type="SMART" id="SM00181">
    <property type="entry name" value="EGF"/>
    <property type="match status" value="4"/>
</dbReference>
<evidence type="ECO:0000256" key="1">
    <source>
        <dbReference type="ARBA" id="ARBA00022473"/>
    </source>
</evidence>
<evidence type="ECO:0000256" key="2">
    <source>
        <dbReference type="ARBA" id="ARBA00022536"/>
    </source>
</evidence>
<evidence type="ECO:0000256" key="3">
    <source>
        <dbReference type="ARBA" id="ARBA00022729"/>
    </source>
</evidence>
<proteinExistence type="predicted"/>
<dbReference type="PROSITE" id="PS50026">
    <property type="entry name" value="EGF_3"/>
    <property type="match status" value="2"/>
</dbReference>
<dbReference type="GO" id="GO:0007154">
    <property type="term" value="P:cell communication"/>
    <property type="evidence" value="ECO:0007669"/>
    <property type="project" value="InterPro"/>
</dbReference>
<evidence type="ECO:0000256" key="9">
    <source>
        <dbReference type="RuleBase" id="RU280815"/>
    </source>
</evidence>
<dbReference type="Gene3D" id="2.10.25.140">
    <property type="match status" value="1"/>
</dbReference>
<feature type="domain" description="EGF-like" evidence="11">
    <location>
        <begin position="376"/>
        <end position="413"/>
    </location>
</feature>
<dbReference type="Pfam" id="PF01414">
    <property type="entry name" value="DSL"/>
    <property type="match status" value="1"/>
</dbReference>
<dbReference type="GO" id="GO:0007157">
    <property type="term" value="P:heterophilic cell-cell adhesion via plasma membrane cell adhesion molecules"/>
    <property type="evidence" value="ECO:0007669"/>
    <property type="project" value="TreeGrafter"/>
</dbReference>
<comment type="subcellular location">
    <subcellularLocation>
        <location evidence="9">Membrane</location>
        <topology evidence="9">Single-pass type I membrane protein</topology>
    </subcellularLocation>
</comment>
<dbReference type="PROSITE" id="PS01186">
    <property type="entry name" value="EGF_2"/>
    <property type="match status" value="2"/>
</dbReference>
<dbReference type="PROSITE" id="PS51051">
    <property type="entry name" value="DSL"/>
    <property type="match status" value="1"/>
</dbReference>
<keyword evidence="6 7" id="KW-1015">Disulfide bond</keyword>
<dbReference type="GO" id="GO:0032991">
    <property type="term" value="C:protein-containing complex"/>
    <property type="evidence" value="ECO:0007669"/>
    <property type="project" value="TreeGrafter"/>
</dbReference>
<feature type="disulfide bond" evidence="8">
    <location>
        <begin position="228"/>
        <end position="237"/>
    </location>
</feature>
<evidence type="ECO:0000256" key="10">
    <source>
        <dbReference type="SAM" id="Phobius"/>
    </source>
</evidence>
<dbReference type="GO" id="GO:0030154">
    <property type="term" value="P:cell differentiation"/>
    <property type="evidence" value="ECO:0007669"/>
    <property type="project" value="UniProtKB-KW"/>
</dbReference>
<comment type="caution">
    <text evidence="7">Lacks conserved residue(s) required for the propagation of feature annotation.</text>
</comment>
<dbReference type="CTD" id="36376748"/>
<dbReference type="OrthoDB" id="5912267at2759"/>
<dbReference type="PANTHER" id="PTHR24049:SF22">
    <property type="entry name" value="DROSOPHILA CRUMBS HOMOLOG"/>
    <property type="match status" value="1"/>
</dbReference>
<reference evidence="13 14" key="1">
    <citation type="submission" date="2014-09" db="EMBL/GenBank/DDBJ databases">
        <authorList>
            <person name="Martin A.A."/>
        </authorList>
    </citation>
    <scope>NUCLEOTIDE SEQUENCE</scope>
    <source>
        <strain evidence="14">ED321</strain>
        <strain evidence="13">ED321 Heterogonic</strain>
    </source>
</reference>
<evidence type="ECO:0000256" key="5">
    <source>
        <dbReference type="ARBA" id="ARBA00022782"/>
    </source>
</evidence>
<keyword evidence="1 9" id="KW-0217">Developmental protein</keyword>
<dbReference type="Gene3D" id="2.10.25.10">
    <property type="entry name" value="Laminin"/>
    <property type="match status" value="3"/>
</dbReference>
<evidence type="ECO:0000256" key="4">
    <source>
        <dbReference type="ARBA" id="ARBA00022737"/>
    </source>
</evidence>